<dbReference type="AlphaFoldDB" id="A0AAD5X0L0"/>
<feature type="region of interest" description="Disordered" evidence="1">
    <location>
        <begin position="1"/>
        <end position="43"/>
    </location>
</feature>
<name>A0AAD5X0L0_9FUNG</name>
<sequence>MATPGPSTDARPFNEQAQSVRRGKDTDVPDPRPILARQQLNDKPRAQQMIVAYDSIMHSLRSSVSNWTHGTSHSAQVHGRGLKGFSEEEKKSVLDEVKKAYEEKGWKVRGIVKGPFHDYWLQLEAPEGVGADALFKKAMEDRGREGKI</sequence>
<dbReference type="Proteomes" id="UP001212841">
    <property type="component" value="Unassembled WGS sequence"/>
</dbReference>
<dbReference type="EMBL" id="JADGJD010001361">
    <property type="protein sequence ID" value="KAJ3043365.1"/>
    <property type="molecule type" value="Genomic_DNA"/>
</dbReference>
<gene>
    <name evidence="2" type="ORF">HK097_001766</name>
</gene>
<evidence type="ECO:0000256" key="1">
    <source>
        <dbReference type="SAM" id="MobiDB-lite"/>
    </source>
</evidence>
<evidence type="ECO:0000313" key="2">
    <source>
        <dbReference type="EMBL" id="KAJ3043365.1"/>
    </source>
</evidence>
<evidence type="ECO:0000313" key="3">
    <source>
        <dbReference type="Proteomes" id="UP001212841"/>
    </source>
</evidence>
<comment type="caution">
    <text evidence="2">The sequence shown here is derived from an EMBL/GenBank/DDBJ whole genome shotgun (WGS) entry which is preliminary data.</text>
</comment>
<organism evidence="2 3">
    <name type="scientific">Rhizophlyctis rosea</name>
    <dbReference type="NCBI Taxonomy" id="64517"/>
    <lineage>
        <taxon>Eukaryota</taxon>
        <taxon>Fungi</taxon>
        <taxon>Fungi incertae sedis</taxon>
        <taxon>Chytridiomycota</taxon>
        <taxon>Chytridiomycota incertae sedis</taxon>
        <taxon>Chytridiomycetes</taxon>
        <taxon>Rhizophlyctidales</taxon>
        <taxon>Rhizophlyctidaceae</taxon>
        <taxon>Rhizophlyctis</taxon>
    </lineage>
</organism>
<keyword evidence="3" id="KW-1185">Reference proteome</keyword>
<protein>
    <submittedName>
        <fullName evidence="2">Uncharacterized protein</fullName>
    </submittedName>
</protein>
<accession>A0AAD5X0L0</accession>
<proteinExistence type="predicted"/>
<feature type="region of interest" description="Disordered" evidence="1">
    <location>
        <begin position="67"/>
        <end position="87"/>
    </location>
</feature>
<reference evidence="2" key="1">
    <citation type="submission" date="2020-05" db="EMBL/GenBank/DDBJ databases">
        <title>Phylogenomic resolution of chytrid fungi.</title>
        <authorList>
            <person name="Stajich J.E."/>
            <person name="Amses K."/>
            <person name="Simmons R."/>
            <person name="Seto K."/>
            <person name="Myers J."/>
            <person name="Bonds A."/>
            <person name="Quandt C.A."/>
            <person name="Barry K."/>
            <person name="Liu P."/>
            <person name="Grigoriev I."/>
            <person name="Longcore J.E."/>
            <person name="James T.Y."/>
        </authorList>
    </citation>
    <scope>NUCLEOTIDE SEQUENCE</scope>
    <source>
        <strain evidence="2">JEL0318</strain>
    </source>
</reference>